<comment type="caution">
    <text evidence="1">The sequence shown here is derived from an EMBL/GenBank/DDBJ whole genome shotgun (WGS) entry which is preliminary data.</text>
</comment>
<evidence type="ECO:0000313" key="1">
    <source>
        <dbReference type="EMBL" id="TLQ49239.1"/>
    </source>
</evidence>
<dbReference type="Proteomes" id="UP000306420">
    <property type="component" value="Unassembled WGS sequence"/>
</dbReference>
<name>A0A5R9ENK9_9LACT</name>
<organism evidence="1 2">
    <name type="scientific">Ruoffia tabacinasalis</name>
    <dbReference type="NCBI Taxonomy" id="87458"/>
    <lineage>
        <taxon>Bacteria</taxon>
        <taxon>Bacillati</taxon>
        <taxon>Bacillota</taxon>
        <taxon>Bacilli</taxon>
        <taxon>Lactobacillales</taxon>
        <taxon>Aerococcaceae</taxon>
        <taxon>Ruoffia</taxon>
    </lineage>
</organism>
<dbReference type="RefSeq" id="WP_138403521.1">
    <property type="nucleotide sequence ID" value="NZ_VBSP01000002.1"/>
</dbReference>
<accession>A0A5R9ENK9</accession>
<dbReference type="AlphaFoldDB" id="A0A5R9ENK9"/>
<proteinExistence type="predicted"/>
<sequence length="95" mass="11223">MDYKNLMVNEDALYGIVDLEAQSDEDNSQNQQYLEINFFDGQSFPSFSLDIVNPEYLVIDNQLIVKYRGDRFWDFNIEEGQISMDNQDVHFELVE</sequence>
<reference evidence="1 2" key="1">
    <citation type="submission" date="2019-05" db="EMBL/GenBank/DDBJ databases">
        <title>The metagenome of a microbial culture collection derived from dairy environment covers the genomic content of the human microbiome.</title>
        <authorList>
            <person name="Roder T."/>
            <person name="Wuthrich D."/>
            <person name="Sattari Z."/>
            <person name="Von Ah U."/>
            <person name="Bar C."/>
            <person name="Ronchi F."/>
            <person name="Macpherson A.J."/>
            <person name="Ganal-Vonarburg S.C."/>
            <person name="Bruggmann R."/>
            <person name="Vergeres G."/>
        </authorList>
    </citation>
    <scope>NUCLEOTIDE SEQUENCE [LARGE SCALE GENOMIC DNA]</scope>
    <source>
        <strain evidence="1 2">FAM 24227</strain>
    </source>
</reference>
<dbReference type="EMBL" id="VBSP01000002">
    <property type="protein sequence ID" value="TLQ49239.1"/>
    <property type="molecule type" value="Genomic_DNA"/>
</dbReference>
<protein>
    <submittedName>
        <fullName evidence="1">Uncharacterized protein</fullName>
    </submittedName>
</protein>
<gene>
    <name evidence="1" type="ORF">FEZ33_00995</name>
</gene>
<evidence type="ECO:0000313" key="2">
    <source>
        <dbReference type="Proteomes" id="UP000306420"/>
    </source>
</evidence>